<protein>
    <recommendedName>
        <fullName evidence="4">RNA polymerase sigma-70 region 2 domain-containing protein</fullName>
    </recommendedName>
</protein>
<dbReference type="InterPro" id="IPR013325">
    <property type="entry name" value="RNA_pol_sigma_r2"/>
</dbReference>
<dbReference type="InterPro" id="IPR039425">
    <property type="entry name" value="RNA_pol_sigma-70-like"/>
</dbReference>
<keyword evidence="1" id="KW-0805">Transcription regulation</keyword>
<organism evidence="5 6">
    <name type="scientific">Streptomyces finlayi</name>
    <dbReference type="NCBI Taxonomy" id="67296"/>
    <lineage>
        <taxon>Bacteria</taxon>
        <taxon>Bacillati</taxon>
        <taxon>Actinomycetota</taxon>
        <taxon>Actinomycetes</taxon>
        <taxon>Kitasatosporales</taxon>
        <taxon>Streptomycetaceae</taxon>
        <taxon>Streptomyces</taxon>
    </lineage>
</organism>
<evidence type="ECO:0000259" key="4">
    <source>
        <dbReference type="Pfam" id="PF04542"/>
    </source>
</evidence>
<evidence type="ECO:0000313" key="6">
    <source>
        <dbReference type="Proteomes" id="UP000638353"/>
    </source>
</evidence>
<evidence type="ECO:0000313" key="5">
    <source>
        <dbReference type="EMBL" id="GHD02818.1"/>
    </source>
</evidence>
<comment type="caution">
    <text evidence="5">The sequence shown here is derived from an EMBL/GenBank/DDBJ whole genome shotgun (WGS) entry which is preliminary data.</text>
</comment>
<dbReference type="PANTHER" id="PTHR43133:SF25">
    <property type="entry name" value="RNA POLYMERASE SIGMA FACTOR RFAY-RELATED"/>
    <property type="match status" value="1"/>
</dbReference>
<dbReference type="EMBL" id="BMVC01000010">
    <property type="protein sequence ID" value="GHD02818.1"/>
    <property type="molecule type" value="Genomic_DNA"/>
</dbReference>
<reference evidence="5" key="2">
    <citation type="submission" date="2020-09" db="EMBL/GenBank/DDBJ databases">
        <authorList>
            <person name="Sun Q."/>
            <person name="Ohkuma M."/>
        </authorList>
    </citation>
    <scope>NUCLEOTIDE SEQUENCE</scope>
    <source>
        <strain evidence="5">JCM 4637</strain>
    </source>
</reference>
<dbReference type="RefSeq" id="WP_308436977.1">
    <property type="nucleotide sequence ID" value="NZ_BMVC01000010.1"/>
</dbReference>
<dbReference type="Proteomes" id="UP000638353">
    <property type="component" value="Unassembled WGS sequence"/>
</dbReference>
<evidence type="ECO:0000256" key="2">
    <source>
        <dbReference type="ARBA" id="ARBA00023082"/>
    </source>
</evidence>
<name>A0A919CC24_9ACTN</name>
<keyword evidence="2" id="KW-0731">Sigma factor</keyword>
<dbReference type="PANTHER" id="PTHR43133">
    <property type="entry name" value="RNA POLYMERASE ECF-TYPE SIGMA FACTO"/>
    <property type="match status" value="1"/>
</dbReference>
<dbReference type="AlphaFoldDB" id="A0A919CC24"/>
<dbReference type="GO" id="GO:0006352">
    <property type="term" value="P:DNA-templated transcription initiation"/>
    <property type="evidence" value="ECO:0007669"/>
    <property type="project" value="InterPro"/>
</dbReference>
<evidence type="ECO:0000256" key="1">
    <source>
        <dbReference type="ARBA" id="ARBA00023015"/>
    </source>
</evidence>
<dbReference type="InterPro" id="IPR007627">
    <property type="entry name" value="RNA_pol_sigma70_r2"/>
</dbReference>
<dbReference type="GO" id="GO:0016987">
    <property type="term" value="F:sigma factor activity"/>
    <property type="evidence" value="ECO:0007669"/>
    <property type="project" value="UniProtKB-KW"/>
</dbReference>
<dbReference type="SUPFAM" id="SSF88946">
    <property type="entry name" value="Sigma2 domain of RNA polymerase sigma factors"/>
    <property type="match status" value="1"/>
</dbReference>
<accession>A0A919CC24</accession>
<sequence>MKPTSVHARIRAGDPDVFRELFREHSAFVYRHAVRYSGDWDAAQDVVSLTFLEAWRLREKVRDEGESVRAWLLGIATNVLRNTSRAARRHRAAMGRVPVVEDVPDFAEGLVGRMAHAGQAAVE</sequence>
<evidence type="ECO:0000256" key="3">
    <source>
        <dbReference type="ARBA" id="ARBA00023163"/>
    </source>
</evidence>
<feature type="domain" description="RNA polymerase sigma-70 region 2" evidence="4">
    <location>
        <begin position="21"/>
        <end position="89"/>
    </location>
</feature>
<dbReference type="Pfam" id="PF04542">
    <property type="entry name" value="Sigma70_r2"/>
    <property type="match status" value="1"/>
</dbReference>
<gene>
    <name evidence="5" type="ORF">GCM10010334_49830</name>
</gene>
<dbReference type="Gene3D" id="1.10.1740.10">
    <property type="match status" value="1"/>
</dbReference>
<reference evidence="5" key="1">
    <citation type="journal article" date="2014" name="Int. J. Syst. Evol. Microbiol.">
        <title>Complete genome sequence of Corynebacterium casei LMG S-19264T (=DSM 44701T), isolated from a smear-ripened cheese.</title>
        <authorList>
            <consortium name="US DOE Joint Genome Institute (JGI-PGF)"/>
            <person name="Walter F."/>
            <person name="Albersmeier A."/>
            <person name="Kalinowski J."/>
            <person name="Ruckert C."/>
        </authorList>
    </citation>
    <scope>NUCLEOTIDE SEQUENCE</scope>
    <source>
        <strain evidence="5">JCM 4637</strain>
    </source>
</reference>
<keyword evidence="3" id="KW-0804">Transcription</keyword>
<proteinExistence type="predicted"/>